<protein>
    <submittedName>
        <fullName evidence="3">snRNA-activating protein complex subunit 3</fullName>
    </submittedName>
</protein>
<dbReference type="WBParaSite" id="Hba_15954">
    <property type="protein sequence ID" value="Hba_15954"/>
    <property type="gene ID" value="Hba_15954"/>
</dbReference>
<dbReference type="AlphaFoldDB" id="A0A1I7XEI8"/>
<organism evidence="2 3">
    <name type="scientific">Heterorhabditis bacteriophora</name>
    <name type="common">Entomopathogenic nematode worm</name>
    <dbReference type="NCBI Taxonomy" id="37862"/>
    <lineage>
        <taxon>Eukaryota</taxon>
        <taxon>Metazoa</taxon>
        <taxon>Ecdysozoa</taxon>
        <taxon>Nematoda</taxon>
        <taxon>Chromadorea</taxon>
        <taxon>Rhabditida</taxon>
        <taxon>Rhabditina</taxon>
        <taxon>Rhabditomorpha</taxon>
        <taxon>Strongyloidea</taxon>
        <taxon>Heterorhabditidae</taxon>
        <taxon>Heterorhabditis</taxon>
    </lineage>
</organism>
<reference evidence="3" key="1">
    <citation type="submission" date="2016-11" db="UniProtKB">
        <authorList>
            <consortium name="WormBaseParasite"/>
        </authorList>
    </citation>
    <scope>IDENTIFICATION</scope>
</reference>
<name>A0A1I7XEI8_HETBA</name>
<feature type="transmembrane region" description="Helical" evidence="1">
    <location>
        <begin position="357"/>
        <end position="379"/>
    </location>
</feature>
<dbReference type="PANTHER" id="PTHR13421:SF22">
    <property type="entry name" value="SNRNA-ACTIVATING PROTEIN COMPLEX SUBUNIT 3"/>
    <property type="match status" value="1"/>
</dbReference>
<dbReference type="GO" id="GO:0001006">
    <property type="term" value="F:RNA polymerase III type 3 promoter sequence-specific DNA binding"/>
    <property type="evidence" value="ECO:0007669"/>
    <property type="project" value="TreeGrafter"/>
</dbReference>
<keyword evidence="2" id="KW-1185">Reference proteome</keyword>
<dbReference type="PANTHER" id="PTHR13421">
    <property type="entry name" value="SNRNA-ACTIVATING PROTEIN COMPLEX SUBUNIT 3"/>
    <property type="match status" value="1"/>
</dbReference>
<proteinExistence type="predicted"/>
<keyword evidence="1" id="KW-1133">Transmembrane helix</keyword>
<dbReference type="GO" id="GO:0042796">
    <property type="term" value="P:snRNA transcription by RNA polymerase III"/>
    <property type="evidence" value="ECO:0007669"/>
    <property type="project" value="TreeGrafter"/>
</dbReference>
<dbReference type="GO" id="GO:0042795">
    <property type="term" value="P:snRNA transcription by RNA polymerase II"/>
    <property type="evidence" value="ECO:0007669"/>
    <property type="project" value="TreeGrafter"/>
</dbReference>
<dbReference type="GO" id="GO:0003681">
    <property type="term" value="F:bent DNA binding"/>
    <property type="evidence" value="ECO:0007669"/>
    <property type="project" value="TreeGrafter"/>
</dbReference>
<accession>A0A1I7XEI8</accession>
<evidence type="ECO:0000313" key="2">
    <source>
        <dbReference type="Proteomes" id="UP000095283"/>
    </source>
</evidence>
<dbReference type="GO" id="GO:0001046">
    <property type="term" value="F:core promoter sequence-specific DNA binding"/>
    <property type="evidence" value="ECO:0007669"/>
    <property type="project" value="TreeGrafter"/>
</dbReference>
<dbReference type="InterPro" id="IPR022042">
    <property type="entry name" value="snRNA-activating_su3"/>
</dbReference>
<dbReference type="Pfam" id="PF12251">
    <property type="entry name" value="SNAPC3"/>
    <property type="match status" value="1"/>
</dbReference>
<evidence type="ECO:0000313" key="3">
    <source>
        <dbReference type="WBParaSite" id="Hba_15954"/>
    </source>
</evidence>
<dbReference type="GO" id="GO:0000978">
    <property type="term" value="F:RNA polymerase II cis-regulatory region sequence-specific DNA binding"/>
    <property type="evidence" value="ECO:0007669"/>
    <property type="project" value="TreeGrafter"/>
</dbReference>
<dbReference type="Proteomes" id="UP000095283">
    <property type="component" value="Unplaced"/>
</dbReference>
<keyword evidence="1" id="KW-0812">Transmembrane</keyword>
<dbReference type="GO" id="GO:0019185">
    <property type="term" value="C:snRNA-activating protein complex"/>
    <property type="evidence" value="ECO:0007669"/>
    <property type="project" value="TreeGrafter"/>
</dbReference>
<sequence>MTIVVMDSKINADNQWYASPLIDLKQFLDDAWSADIELRTYFPRLTVLRSPLDSYKVNLMVKCLCHKSRETATTTAEQLFCLHDPVPVLNFATSYIYIYINRFLTYTYLGVLNRPPVDSIVKEEDYHLAQLSKDFVSLTNCSHATSKNIFEKDLLISNLLPDNIDPRKDREFEALNNKKNLKPNILRCHFYAAQRNQYCQNPQKKSNYLRTLKYDRVEKSEIGMPEWFKPCEKDIIMLVTVVVPYNKILTQEEMRSSRIVRLNKNSSLLSPQTKFMVRGESTLMSLRKKLACVSDMIVPLEDGRELDQPDMSKSYMVQYPSSFIFIHNTFYIDYSMDNSQDISVYMILHFLKRITNYFLLSLLGIFKLYYFLIIAFSTFRPIREFMAKKNCFDEVFSKDMDGVKIIDLKLRLGQPYVFQHSGTCEHLIIFHDLRVMHKSDIQVNCYYLSLSNSKDIHYWFMKKEVTFGAPFVVEVCERLPSASMMFCDSCFKEFHFPHGVKMGSFRANPYFQMNRLTFV</sequence>
<evidence type="ECO:0000256" key="1">
    <source>
        <dbReference type="SAM" id="Phobius"/>
    </source>
</evidence>
<keyword evidence="1" id="KW-0472">Membrane</keyword>